<proteinExistence type="predicted"/>
<keyword evidence="3" id="KW-1185">Reference proteome</keyword>
<evidence type="ECO:0000313" key="3">
    <source>
        <dbReference type="Proteomes" id="UP000002010"/>
    </source>
</evidence>
<dbReference type="STRING" id="557598.LHK_00658"/>
<dbReference type="AlphaFoldDB" id="C1DD16"/>
<protein>
    <submittedName>
        <fullName evidence="2">Uncharacterized protein</fullName>
    </submittedName>
</protein>
<sequence length="73" mass="7615">MSQHLQQDNGNAGKTGAGSQSNGLSGTQACTWQISASTPCIQARIAFDLYVTAPGKSENSKLIAYGFACFISD</sequence>
<accession>C1DD16</accession>
<evidence type="ECO:0000256" key="1">
    <source>
        <dbReference type="SAM" id="MobiDB-lite"/>
    </source>
</evidence>
<dbReference type="HOGENOM" id="CLU_2700184_0_0_4"/>
<dbReference type="KEGG" id="lhk:LHK_00658"/>
<dbReference type="EMBL" id="CP001154">
    <property type="protein sequence ID" value="ACO73651.1"/>
    <property type="molecule type" value="Genomic_DNA"/>
</dbReference>
<dbReference type="Proteomes" id="UP000002010">
    <property type="component" value="Chromosome"/>
</dbReference>
<organism evidence="2 3">
    <name type="scientific">Laribacter hongkongensis (strain HLHK9)</name>
    <dbReference type="NCBI Taxonomy" id="557598"/>
    <lineage>
        <taxon>Bacteria</taxon>
        <taxon>Pseudomonadati</taxon>
        <taxon>Pseudomonadota</taxon>
        <taxon>Betaproteobacteria</taxon>
        <taxon>Neisseriales</taxon>
        <taxon>Aquaspirillaceae</taxon>
        <taxon>Laribacter</taxon>
    </lineage>
</organism>
<reference evidence="2 3" key="1">
    <citation type="journal article" date="2009" name="PLoS Genet.">
        <title>The complete genome and proteome of Laribacter hongkongensis reveal potential mechanisms for adaptations to different temperatures and habitats.</title>
        <authorList>
            <person name="Woo P.C."/>
            <person name="Lau S.K."/>
            <person name="Tse H."/>
            <person name="Teng J.L."/>
            <person name="Curreem S.O."/>
            <person name="Tsang A.K."/>
            <person name="Fan R.Y."/>
            <person name="Wong G.K."/>
            <person name="Huang Y."/>
            <person name="Loman N.J."/>
            <person name="Snyder L.A."/>
            <person name="Cai J.J."/>
            <person name="Huang J.D."/>
            <person name="Mak W."/>
            <person name="Pallen M.J."/>
            <person name="Lok S."/>
            <person name="Yuen K.Y."/>
        </authorList>
    </citation>
    <scope>NUCLEOTIDE SEQUENCE [LARGE SCALE GENOMIC DNA]</scope>
    <source>
        <strain evidence="2 3">HLHK9</strain>
    </source>
</reference>
<gene>
    <name evidence="2" type="ordered locus">LHK_00658</name>
</gene>
<evidence type="ECO:0000313" key="2">
    <source>
        <dbReference type="EMBL" id="ACO73651.1"/>
    </source>
</evidence>
<feature type="region of interest" description="Disordered" evidence="1">
    <location>
        <begin position="1"/>
        <end position="25"/>
    </location>
</feature>
<name>C1DD16_LARHH</name>